<comment type="caution">
    <text evidence="1">The sequence shown here is derived from an EMBL/GenBank/DDBJ whole genome shotgun (WGS) entry which is preliminary data.</text>
</comment>
<gene>
    <name evidence="1" type="ORF">E5S67_04971</name>
</gene>
<sequence length="85" mass="9465">MPLFRNPGRTGGHHLGFLGRLLLVSPPKQYKTGFLGVGVRSPTVSAEIPSQKQKYTKCCGNLLKNVYNNPKTKLRQLNLEIYSGH</sequence>
<evidence type="ECO:0000313" key="2">
    <source>
        <dbReference type="Proteomes" id="UP000702425"/>
    </source>
</evidence>
<dbReference type="RefSeq" id="WP_172191060.1">
    <property type="nucleotide sequence ID" value="NZ_CAWPPK010000021.1"/>
</dbReference>
<proteinExistence type="predicted"/>
<organism evidence="1 2">
    <name type="scientific">Microcoleus asticus IPMA8</name>
    <dbReference type="NCBI Taxonomy" id="2563858"/>
    <lineage>
        <taxon>Bacteria</taxon>
        <taxon>Bacillati</taxon>
        <taxon>Cyanobacteriota</taxon>
        <taxon>Cyanophyceae</taxon>
        <taxon>Oscillatoriophycideae</taxon>
        <taxon>Oscillatoriales</taxon>
        <taxon>Microcoleaceae</taxon>
        <taxon>Microcoleus</taxon>
        <taxon>Microcoleus asticus</taxon>
    </lineage>
</organism>
<keyword evidence="2" id="KW-1185">Reference proteome</keyword>
<dbReference type="EMBL" id="SRRZ01000117">
    <property type="protein sequence ID" value="NQE37202.1"/>
    <property type="molecule type" value="Genomic_DNA"/>
</dbReference>
<evidence type="ECO:0000313" key="1">
    <source>
        <dbReference type="EMBL" id="NQE37202.1"/>
    </source>
</evidence>
<reference evidence="1 2" key="1">
    <citation type="journal article" date="2020" name="Sci. Rep.">
        <title>A novel cyanobacterial geosmin producer, revising GeoA distribution and dispersion patterns in Bacteria.</title>
        <authorList>
            <person name="Churro C."/>
            <person name="Semedo-Aguiar A.P."/>
            <person name="Silva A.D."/>
            <person name="Pereira-Leal J.B."/>
            <person name="Leite R.B."/>
        </authorList>
    </citation>
    <scope>NUCLEOTIDE SEQUENCE [LARGE SCALE GENOMIC DNA]</scope>
    <source>
        <strain evidence="1 2">IPMA8</strain>
    </source>
</reference>
<name>A0ABX2D5I6_9CYAN</name>
<protein>
    <submittedName>
        <fullName evidence="1">Uncharacterized protein</fullName>
    </submittedName>
</protein>
<accession>A0ABX2D5I6</accession>
<dbReference type="Proteomes" id="UP000702425">
    <property type="component" value="Unassembled WGS sequence"/>
</dbReference>